<dbReference type="RefSeq" id="WP_262951097.1">
    <property type="nucleotide sequence ID" value="NZ_AP028127.1"/>
</dbReference>
<reference evidence="1" key="1">
    <citation type="journal article" date="2024" name="Int. J. Syst. Evol. Microbiol.">
        <title>Turicibacter faecis sp. nov., isolated from faeces of heart failure mouse model.</title>
        <authorList>
            <person name="Imamura Y."/>
            <person name="Motooka D."/>
            <person name="Nakajima Y."/>
            <person name="Ito S."/>
            <person name="Kitakaze M."/>
            <person name="Iida T."/>
            <person name="Nakamura S."/>
        </authorList>
    </citation>
    <scope>NUCLEOTIDE SEQUENCE</scope>
    <source>
        <strain evidence="1">TC023</strain>
    </source>
</reference>
<proteinExistence type="predicted"/>
<dbReference type="EMBL" id="AP028127">
    <property type="protein sequence ID" value="BEH90220.1"/>
    <property type="molecule type" value="Genomic_DNA"/>
</dbReference>
<dbReference type="Proteomes" id="UP001432099">
    <property type="component" value="Chromosome"/>
</dbReference>
<keyword evidence="2" id="KW-1185">Reference proteome</keyword>
<protein>
    <submittedName>
        <fullName evidence="1">Uncharacterized protein</fullName>
    </submittedName>
</protein>
<name>A0ABN6ZE42_9FIRM</name>
<accession>A0ABN6ZE42</accession>
<evidence type="ECO:0000313" key="1">
    <source>
        <dbReference type="EMBL" id="BEH90220.1"/>
    </source>
</evidence>
<evidence type="ECO:0000313" key="2">
    <source>
        <dbReference type="Proteomes" id="UP001432099"/>
    </source>
</evidence>
<gene>
    <name evidence="1" type="ORF">T23_03220</name>
</gene>
<organism evidence="1 2">
    <name type="scientific">Turicibacter faecis</name>
    <dbReference type="NCBI Taxonomy" id="2963365"/>
    <lineage>
        <taxon>Bacteria</taxon>
        <taxon>Bacillati</taxon>
        <taxon>Bacillota</taxon>
        <taxon>Erysipelotrichia</taxon>
        <taxon>Erysipelotrichales</taxon>
        <taxon>Turicibacteraceae</taxon>
        <taxon>Turicibacter</taxon>
    </lineage>
</organism>
<sequence>MQLDQAVLSIQFGDIDGDYNCEKVVLFGTPYSPNQPYIQQVELLIHYMDDRKLKFQLDLIGYDLQLFLGDFLKMNQNQILITGRTGGENDAVIVRLYTLEDNRLKLLLDEEDLAKKLTCQAGYINMNGMIGVTCPATGQTFMIDSRGPMTPYAGVRKDLIQPMITTLYTLYPVKQPYEKYYSLQIQQRIIGAHPSDVLGMIQTVIELTQEAPIIKSQRLINFSKM</sequence>